<dbReference type="InterPro" id="IPR013783">
    <property type="entry name" value="Ig-like_fold"/>
</dbReference>
<dbReference type="EMBL" id="GAMC01011612">
    <property type="protein sequence ID" value="JAB94943.1"/>
    <property type="molecule type" value="mRNA"/>
</dbReference>
<feature type="region of interest" description="Disordered" evidence="1">
    <location>
        <begin position="519"/>
        <end position="577"/>
    </location>
</feature>
<dbReference type="Gene3D" id="2.60.40.10">
    <property type="entry name" value="Immunoglobulins"/>
    <property type="match status" value="1"/>
</dbReference>
<dbReference type="PANTHER" id="PTHR21104">
    <property type="entry name" value="FIBRONECTIN TYPE III DOMAIN-CONTAINING PROTEIN"/>
    <property type="match status" value="1"/>
</dbReference>
<name>W8BNJ8_CERCA</name>
<feature type="chain" id="PRO_5007737056" description="Fibronectin type-III domain-containing protein" evidence="3">
    <location>
        <begin position="31"/>
        <end position="577"/>
    </location>
</feature>
<feature type="compositionally biased region" description="Basic and acidic residues" evidence="1">
    <location>
        <begin position="337"/>
        <end position="349"/>
    </location>
</feature>
<reference evidence="5" key="1">
    <citation type="submission" date="2013-07" db="EMBL/GenBank/DDBJ databases">
        <authorList>
            <person name="Geib S."/>
        </authorList>
    </citation>
    <scope>NUCLEOTIDE SEQUENCE</scope>
</reference>
<keyword evidence="3" id="KW-0732">Signal</keyword>
<dbReference type="SMART" id="SM00060">
    <property type="entry name" value="FN3"/>
    <property type="match status" value="1"/>
</dbReference>
<dbReference type="PROSITE" id="PS50853">
    <property type="entry name" value="FN3"/>
    <property type="match status" value="1"/>
</dbReference>
<feature type="transmembrane region" description="Helical" evidence="2">
    <location>
        <begin position="215"/>
        <end position="233"/>
    </location>
</feature>
<feature type="compositionally biased region" description="Polar residues" evidence="1">
    <location>
        <begin position="353"/>
        <end position="364"/>
    </location>
</feature>
<feature type="signal peptide" evidence="3">
    <location>
        <begin position="1"/>
        <end position="30"/>
    </location>
</feature>
<keyword evidence="2" id="KW-1133">Transmembrane helix</keyword>
<dbReference type="AlphaFoldDB" id="W8BNJ8"/>
<proteinExistence type="evidence at transcript level"/>
<evidence type="ECO:0000259" key="4">
    <source>
        <dbReference type="PROSITE" id="PS50853"/>
    </source>
</evidence>
<dbReference type="EMBL" id="GAMC01011614">
    <property type="protein sequence ID" value="JAB94941.1"/>
    <property type="molecule type" value="mRNA"/>
</dbReference>
<dbReference type="CDD" id="cd00063">
    <property type="entry name" value="FN3"/>
    <property type="match status" value="1"/>
</dbReference>
<feature type="region of interest" description="Disordered" evidence="1">
    <location>
        <begin position="336"/>
        <end position="368"/>
    </location>
</feature>
<dbReference type="InterPro" id="IPR036116">
    <property type="entry name" value="FN3_sf"/>
</dbReference>
<feature type="compositionally biased region" description="Polar residues" evidence="1">
    <location>
        <begin position="472"/>
        <end position="486"/>
    </location>
</feature>
<dbReference type="OrthoDB" id="9949424at2759"/>
<evidence type="ECO:0000256" key="1">
    <source>
        <dbReference type="SAM" id="MobiDB-lite"/>
    </source>
</evidence>
<organism evidence="5">
    <name type="scientific">Ceratitis capitata</name>
    <name type="common">Mediterranean fruit fly</name>
    <name type="synonym">Tephritis capitata</name>
    <dbReference type="NCBI Taxonomy" id="7213"/>
    <lineage>
        <taxon>Eukaryota</taxon>
        <taxon>Metazoa</taxon>
        <taxon>Ecdysozoa</taxon>
        <taxon>Arthropoda</taxon>
        <taxon>Hexapoda</taxon>
        <taxon>Insecta</taxon>
        <taxon>Pterygota</taxon>
        <taxon>Neoptera</taxon>
        <taxon>Endopterygota</taxon>
        <taxon>Diptera</taxon>
        <taxon>Brachycera</taxon>
        <taxon>Muscomorpha</taxon>
        <taxon>Tephritoidea</taxon>
        <taxon>Tephritidae</taxon>
        <taxon>Ceratitis</taxon>
        <taxon>Ceratitis</taxon>
    </lineage>
</organism>
<evidence type="ECO:0000313" key="5">
    <source>
        <dbReference type="EMBL" id="JAB94941.1"/>
    </source>
</evidence>
<dbReference type="InterPro" id="IPR032073">
    <property type="entry name" value="FNDC5_C"/>
</dbReference>
<reference evidence="5" key="2">
    <citation type="journal article" date="2014" name="BMC Genomics">
        <title>A genomic perspective to assessing quality of mass-reared SIT flies used in Mediterranean fruit fly (Ceratitis capitata) eradication in California.</title>
        <authorList>
            <person name="Calla B."/>
            <person name="Hall B."/>
            <person name="Hou S."/>
            <person name="Geib S.M."/>
        </authorList>
    </citation>
    <scope>NUCLEOTIDE SEQUENCE</scope>
</reference>
<dbReference type="PANTHER" id="PTHR21104:SF2">
    <property type="entry name" value="FIBRONECTIN TYPE-III DOMAIN-CONTAINING PROTEIN"/>
    <property type="match status" value="1"/>
</dbReference>
<evidence type="ECO:0000256" key="3">
    <source>
        <dbReference type="SAM" id="SignalP"/>
    </source>
</evidence>
<sequence>MNPYNSACYNTMAQKMLMLMAILIANACIAGTIPATPENITVTFLTPTTVRVSWQTMIDLNAHPIEKYIVTYKPTDDRVVQDVAGNSEAIILDRLSPSTQYSIAVTAIWLGKKYRSRQIIFRTLDMPKTSSQQDYAPGHVTGALGSHNSVSNVNAGIAGGGAGGATGGGTGLIGGNLASAAAGNGNGTYGDEVTSTATNVGQRPRELPTIRGVEIGIVLIVLMVWAGAIALFFNRWGKIRMLLPYQPDYKHEQLKVPGTGVCTGAGCNGQHSHQHFHMMHEERSASISERCTRSRINSAIFVSAEGGIGFDSIEFLQRHGSQSVLCRKARSAENITDNERKQSFSDNKRTWRNGVNSNHDPNASKQDDCDGSAIELRECRSNVNGCNVTCGGETRTLSVLTTNTSCDHPSTSAAAAASLTVTNLIVGSISLETPPSHIKDELHNSNSNVSSNNTSTVNTIVTLANGEKRQRPNNFTGMSKKSSTSRDSNDTAEELVLVPTTVAAIADLPVPEITVTNRSRALVRQRSSTASISPHRSPKTHALKHARPKITALPMVSVSGPSPPHEKPPSQQATECL</sequence>
<dbReference type="Pfam" id="PF00041">
    <property type="entry name" value="fn3"/>
    <property type="match status" value="1"/>
</dbReference>
<dbReference type="InterPro" id="IPR003961">
    <property type="entry name" value="FN3_dom"/>
</dbReference>
<protein>
    <recommendedName>
        <fullName evidence="4">Fibronectin type-III domain-containing protein</fullName>
    </recommendedName>
</protein>
<feature type="region of interest" description="Disordered" evidence="1">
    <location>
        <begin position="465"/>
        <end position="492"/>
    </location>
</feature>
<evidence type="ECO:0000256" key="2">
    <source>
        <dbReference type="SAM" id="Phobius"/>
    </source>
</evidence>
<dbReference type="SUPFAM" id="SSF49265">
    <property type="entry name" value="Fibronectin type III"/>
    <property type="match status" value="1"/>
</dbReference>
<dbReference type="EMBL" id="GAMC01011613">
    <property type="protein sequence ID" value="JAB94942.1"/>
    <property type="molecule type" value="mRNA"/>
</dbReference>
<dbReference type="Pfam" id="PF16066">
    <property type="entry name" value="DUF4808"/>
    <property type="match status" value="1"/>
</dbReference>
<keyword evidence="2" id="KW-0472">Membrane</keyword>
<feature type="compositionally biased region" description="Basic residues" evidence="1">
    <location>
        <begin position="536"/>
        <end position="548"/>
    </location>
</feature>
<accession>W8BNJ8</accession>
<feature type="domain" description="Fibronectin type-III" evidence="4">
    <location>
        <begin position="36"/>
        <end position="126"/>
    </location>
</feature>
<keyword evidence="2" id="KW-0812">Transmembrane</keyword>
<feature type="compositionally biased region" description="Polar residues" evidence="1">
    <location>
        <begin position="519"/>
        <end position="534"/>
    </location>
</feature>